<protein>
    <recommendedName>
        <fullName evidence="11">Nodulin-like domain-containing protein</fullName>
    </recommendedName>
</protein>
<evidence type="ECO:0000256" key="6">
    <source>
        <dbReference type="SAM" id="Phobius"/>
    </source>
</evidence>
<reference evidence="9" key="1">
    <citation type="submission" date="2021-08" db="EMBL/GenBank/DDBJ databases">
        <title>WGS assembly of Ceratopteris richardii.</title>
        <authorList>
            <person name="Marchant D.B."/>
            <person name="Chen G."/>
            <person name="Jenkins J."/>
            <person name="Shu S."/>
            <person name="Leebens-Mack J."/>
            <person name="Grimwood J."/>
            <person name="Schmutz J."/>
            <person name="Soltis P."/>
            <person name="Soltis D."/>
            <person name="Chen Z.-H."/>
        </authorList>
    </citation>
    <scope>NUCLEOTIDE SEQUENCE</scope>
    <source>
        <strain evidence="9">Whitten #5841</strain>
        <tissue evidence="9">Leaf</tissue>
    </source>
</reference>
<dbReference type="Pfam" id="PF06813">
    <property type="entry name" value="Nodulin-like"/>
    <property type="match status" value="1"/>
</dbReference>
<feature type="transmembrane region" description="Helical" evidence="6">
    <location>
        <begin position="496"/>
        <end position="515"/>
    </location>
</feature>
<comment type="caution">
    <text evidence="9">The sequence shown here is derived from an EMBL/GenBank/DDBJ whole genome shotgun (WGS) entry which is preliminary data.</text>
</comment>
<evidence type="ECO:0000313" key="9">
    <source>
        <dbReference type="EMBL" id="KAH7446277.1"/>
    </source>
</evidence>
<accession>A0A8T2VCR2</accession>
<feature type="transmembrane region" description="Helical" evidence="6">
    <location>
        <begin position="427"/>
        <end position="445"/>
    </location>
</feature>
<feature type="transmembrane region" description="Helical" evidence="6">
    <location>
        <begin position="218"/>
        <end position="238"/>
    </location>
</feature>
<gene>
    <name evidence="9" type="ORF">KP509_01G049600</name>
</gene>
<evidence type="ECO:0000256" key="3">
    <source>
        <dbReference type="ARBA" id="ARBA00022989"/>
    </source>
</evidence>
<keyword evidence="10" id="KW-1185">Reference proteome</keyword>
<organism evidence="9 10">
    <name type="scientific">Ceratopteris richardii</name>
    <name type="common">Triangle waterfern</name>
    <dbReference type="NCBI Taxonomy" id="49495"/>
    <lineage>
        <taxon>Eukaryota</taxon>
        <taxon>Viridiplantae</taxon>
        <taxon>Streptophyta</taxon>
        <taxon>Embryophyta</taxon>
        <taxon>Tracheophyta</taxon>
        <taxon>Polypodiopsida</taxon>
        <taxon>Polypodiidae</taxon>
        <taxon>Polypodiales</taxon>
        <taxon>Pteridineae</taxon>
        <taxon>Pteridaceae</taxon>
        <taxon>Parkerioideae</taxon>
        <taxon>Ceratopteris</taxon>
    </lineage>
</organism>
<evidence type="ECO:0000256" key="1">
    <source>
        <dbReference type="ARBA" id="ARBA00004141"/>
    </source>
</evidence>
<evidence type="ECO:0000256" key="2">
    <source>
        <dbReference type="ARBA" id="ARBA00022692"/>
    </source>
</evidence>
<feature type="transmembrane region" description="Helical" evidence="6">
    <location>
        <begin position="521"/>
        <end position="539"/>
    </location>
</feature>
<feature type="transmembrane region" description="Helical" evidence="6">
    <location>
        <begin position="250"/>
        <end position="269"/>
    </location>
</feature>
<evidence type="ECO:0000313" key="10">
    <source>
        <dbReference type="Proteomes" id="UP000825935"/>
    </source>
</evidence>
<dbReference type="OrthoDB" id="410267at2759"/>
<evidence type="ECO:0000256" key="4">
    <source>
        <dbReference type="ARBA" id="ARBA00023136"/>
    </source>
</evidence>
<keyword evidence="3 6" id="KW-1133">Transmembrane helix</keyword>
<evidence type="ECO:0000256" key="5">
    <source>
        <dbReference type="SAM" id="MobiDB-lite"/>
    </source>
</evidence>
<keyword evidence="4 6" id="KW-0472">Membrane</keyword>
<comment type="subcellular location">
    <subcellularLocation>
        <location evidence="1">Membrane</location>
        <topology evidence="1">Multi-pass membrane protein</topology>
    </subcellularLocation>
</comment>
<keyword evidence="2 6" id="KW-0812">Transmembrane</keyword>
<feature type="compositionally biased region" description="Basic and acidic residues" evidence="5">
    <location>
        <begin position="307"/>
        <end position="316"/>
    </location>
</feature>
<dbReference type="PANTHER" id="PTHR21576">
    <property type="entry name" value="UNCHARACTERIZED NODULIN-LIKE PROTEIN"/>
    <property type="match status" value="1"/>
</dbReference>
<feature type="transmembrane region" description="Helical" evidence="6">
    <location>
        <begin position="624"/>
        <end position="645"/>
    </location>
</feature>
<proteinExistence type="predicted"/>
<feature type="transmembrane region" description="Helical" evidence="6">
    <location>
        <begin position="24"/>
        <end position="46"/>
    </location>
</feature>
<dbReference type="Pfam" id="PF23262">
    <property type="entry name" value="NFD4_C"/>
    <property type="match status" value="1"/>
</dbReference>
<name>A0A8T2VCR2_CERRI</name>
<evidence type="ECO:0000259" key="7">
    <source>
        <dbReference type="Pfam" id="PF06813"/>
    </source>
</evidence>
<dbReference type="PANTHER" id="PTHR21576:SF84">
    <property type="entry name" value="FAMILY PROTEIN, PUTATIVE, EXPRESSED-RELATED"/>
    <property type="match status" value="1"/>
</dbReference>
<dbReference type="EMBL" id="CM035406">
    <property type="protein sequence ID" value="KAH7446277.1"/>
    <property type="molecule type" value="Genomic_DNA"/>
</dbReference>
<dbReference type="Gene3D" id="1.20.1250.20">
    <property type="entry name" value="MFS general substrate transporter like domains"/>
    <property type="match status" value="1"/>
</dbReference>
<dbReference type="SUPFAM" id="SSF103473">
    <property type="entry name" value="MFS general substrate transporter"/>
    <property type="match status" value="1"/>
</dbReference>
<dbReference type="InterPro" id="IPR010658">
    <property type="entry name" value="Nodulin-like"/>
</dbReference>
<dbReference type="Proteomes" id="UP000825935">
    <property type="component" value="Chromosome 1"/>
</dbReference>
<feature type="transmembrane region" description="Helical" evidence="6">
    <location>
        <begin position="551"/>
        <end position="570"/>
    </location>
</feature>
<feature type="transmembrane region" description="Helical" evidence="6">
    <location>
        <begin position="153"/>
        <end position="173"/>
    </location>
</feature>
<dbReference type="InterPro" id="IPR056555">
    <property type="entry name" value="NFD4_C"/>
</dbReference>
<feature type="transmembrane region" description="Helical" evidence="6">
    <location>
        <begin position="121"/>
        <end position="141"/>
    </location>
</feature>
<dbReference type="AlphaFoldDB" id="A0A8T2VCR2"/>
<evidence type="ECO:0008006" key="11">
    <source>
        <dbReference type="Google" id="ProtNLM"/>
    </source>
</evidence>
<dbReference type="OMA" id="PVACMQD"/>
<dbReference type="EMBL" id="CM035406">
    <property type="protein sequence ID" value="KAH7446274.1"/>
    <property type="molecule type" value="Genomic_DNA"/>
</dbReference>
<feature type="region of interest" description="Disordered" evidence="5">
    <location>
        <begin position="307"/>
        <end position="367"/>
    </location>
</feature>
<feature type="domain" description="NFD4 C-terminal" evidence="8">
    <location>
        <begin position="422"/>
        <end position="584"/>
    </location>
</feature>
<feature type="transmembrane region" description="Helical" evidence="6">
    <location>
        <begin position="185"/>
        <end position="206"/>
    </location>
</feature>
<dbReference type="InterPro" id="IPR036259">
    <property type="entry name" value="MFS_trans_sf"/>
</dbReference>
<dbReference type="GO" id="GO:0016020">
    <property type="term" value="C:membrane"/>
    <property type="evidence" value="ECO:0007669"/>
    <property type="project" value="UniProtKB-SubCell"/>
</dbReference>
<sequence>MEKLYSCGSCSSSGSLKRILRGPWMAVAVSFYMLLFSGATYIFGVYSGAIKSALHYNQETIDTISFFKDLGGNVGILAGLMNEVTPPWMVLSVGAALNLFGYLMIWLSVTHRVAVPSAGAVSFYMFAAANSQTFVNTAVLVACVKNFPLSRGIVLGLTKGCIGLSGAVFVQIYHAIYGQDTTDMILFLAWLPSLIILLFMFFIRRMDIDLKENHDRHFFFLLYLALALAGFLTVAIILENALSQLPTQAYKAFGAVAVVFVAANALVAIRAECERRTTSQNNVNVEALESEKPPNCMALTAPTCMHSEEDMNRESTMRSTVSDGDKKEAQMQSCSASNEVGERKSSGESVGEQDGTERNKGSSCAAGSYDEKECHRSASSSQVKMRCGESGRGSSMGCVSRVRAYFKQWPERGEDHSIPQALLSLDMWILFVSVTCGVGGSLAAVDNMGQIGESLGYSKVSISTCVSLISIWNFLGRVAAGFGSEHLLRRYGVSRALVLSFILGFSSVGHLLIAFPGPGTLYAASILVGFCFGAMWPPLYAVISEIFGLKYFATLYNVVGSVSPLGSYLLNVKVAGHLYDHEARRQAEKLLLMAASTPSMAPSSKSPSIAPPDFTCYGTHCFRMAFSIIAIASFAGCLISLLLVIRTRKFYSQNIYAKLHAPQQQHHPHQYA</sequence>
<evidence type="ECO:0000259" key="8">
    <source>
        <dbReference type="Pfam" id="PF23262"/>
    </source>
</evidence>
<feature type="transmembrane region" description="Helical" evidence="6">
    <location>
        <begin position="88"/>
        <end position="109"/>
    </location>
</feature>
<feature type="transmembrane region" description="Helical" evidence="6">
    <location>
        <begin position="457"/>
        <end position="475"/>
    </location>
</feature>
<feature type="domain" description="Nodulin-like" evidence="7">
    <location>
        <begin position="23"/>
        <end position="264"/>
    </location>
</feature>